<dbReference type="GO" id="GO:0016491">
    <property type="term" value="F:oxidoreductase activity"/>
    <property type="evidence" value="ECO:0007669"/>
    <property type="project" value="InterPro"/>
</dbReference>
<comment type="subcellular location">
    <subcellularLocation>
        <location evidence="1">Membrane</location>
    </subcellularLocation>
</comment>
<feature type="transmembrane region" description="Helical" evidence="5">
    <location>
        <begin position="7"/>
        <end position="26"/>
    </location>
</feature>
<dbReference type="InterPro" id="IPR006694">
    <property type="entry name" value="Fatty_acid_hydroxylase"/>
</dbReference>
<evidence type="ECO:0000256" key="5">
    <source>
        <dbReference type="SAM" id="Phobius"/>
    </source>
</evidence>
<dbReference type="PANTHER" id="PTHR11863">
    <property type="entry name" value="STEROL DESATURASE"/>
    <property type="match status" value="1"/>
</dbReference>
<keyword evidence="3 5" id="KW-1133">Transmembrane helix</keyword>
<feature type="transmembrane region" description="Helical" evidence="5">
    <location>
        <begin position="152"/>
        <end position="173"/>
    </location>
</feature>
<name>A0A3G5AK62_9VIRU</name>
<dbReference type="EMBL" id="MK072529">
    <property type="protein sequence ID" value="AYV87081.1"/>
    <property type="molecule type" value="Genomic_DNA"/>
</dbReference>
<evidence type="ECO:0000256" key="1">
    <source>
        <dbReference type="ARBA" id="ARBA00004370"/>
    </source>
</evidence>
<keyword evidence="4 5" id="KW-0472">Membrane</keyword>
<feature type="domain" description="Fatty acid hydroxylase" evidence="6">
    <location>
        <begin position="161"/>
        <end position="284"/>
    </location>
</feature>
<dbReference type="GO" id="GO:0005506">
    <property type="term" value="F:iron ion binding"/>
    <property type="evidence" value="ECO:0007669"/>
    <property type="project" value="InterPro"/>
</dbReference>
<feature type="transmembrane region" description="Helical" evidence="5">
    <location>
        <begin position="64"/>
        <end position="89"/>
    </location>
</feature>
<evidence type="ECO:0000256" key="4">
    <source>
        <dbReference type="ARBA" id="ARBA00023136"/>
    </source>
</evidence>
<dbReference type="GO" id="GO:0008610">
    <property type="term" value="P:lipid biosynthetic process"/>
    <property type="evidence" value="ECO:0007669"/>
    <property type="project" value="InterPro"/>
</dbReference>
<dbReference type="GO" id="GO:0016020">
    <property type="term" value="C:membrane"/>
    <property type="evidence" value="ECO:0007669"/>
    <property type="project" value="UniProtKB-SubCell"/>
</dbReference>
<accession>A0A3G5AK62</accession>
<evidence type="ECO:0000313" key="7">
    <source>
        <dbReference type="EMBL" id="AYV87081.1"/>
    </source>
</evidence>
<protein>
    <submittedName>
        <fullName evidence="7">Putative fatty acid hydroxylase domain-containing protein 2</fullName>
    </submittedName>
</protein>
<reference evidence="7" key="1">
    <citation type="submission" date="2018-10" db="EMBL/GenBank/DDBJ databases">
        <title>Hidden diversity of soil giant viruses.</title>
        <authorList>
            <person name="Schulz F."/>
            <person name="Alteio L."/>
            <person name="Goudeau D."/>
            <person name="Ryan E.M."/>
            <person name="Malmstrom R.R."/>
            <person name="Blanchard J."/>
            <person name="Woyke T."/>
        </authorList>
    </citation>
    <scope>NUCLEOTIDE SEQUENCE</scope>
    <source>
        <strain evidence="7">SYV1</strain>
    </source>
</reference>
<evidence type="ECO:0000259" key="6">
    <source>
        <dbReference type="Pfam" id="PF04116"/>
    </source>
</evidence>
<evidence type="ECO:0000256" key="3">
    <source>
        <dbReference type="ARBA" id="ARBA00022989"/>
    </source>
</evidence>
<dbReference type="Pfam" id="PF04116">
    <property type="entry name" value="FA_hydroxylase"/>
    <property type="match status" value="1"/>
</dbReference>
<gene>
    <name evidence="7" type="ORF">Sylvanvirus23_6</name>
</gene>
<keyword evidence="2 5" id="KW-0812">Transmembrane</keyword>
<evidence type="ECO:0000256" key="2">
    <source>
        <dbReference type="ARBA" id="ARBA00022692"/>
    </source>
</evidence>
<organism evidence="7">
    <name type="scientific">Sylvanvirus sp</name>
    <dbReference type="NCBI Taxonomy" id="2487774"/>
    <lineage>
        <taxon>Viruses</taxon>
    </lineage>
</organism>
<sequence>MVQLKNLVFSGLTIVLFSHIMSWLWYTIITTYLNYFVPPVFRVFDYVLATWVAHPLDVPNVIPFSLYFGLSSFLHVSIYWTLSWLLHRLSLDRNYEIYKIQRQPNKPSNNLIHVMKVVAFNQICIGFPLHILCYPLALNWTHMPYLDPFPSMLDIVIQLFCFTFITDCLFYYVHRLLHHIPWLYGHIHKQHHEFTASIALGAIYCHPLEHAICNLMPIMLGPILFKTHFFTLTLWYMLATLNTLFVHSGYHLPWIPSPEGHDYHHAKFNVNYGAFGVFDRLHGTDTLFKQSSRYVVHQTFWSWEDATRKLSILRDSNVSLIKL</sequence>
<proteinExistence type="predicted"/>
<dbReference type="InterPro" id="IPR050307">
    <property type="entry name" value="Sterol_Desaturase_Related"/>
</dbReference>
<feature type="transmembrane region" description="Helical" evidence="5">
    <location>
        <begin position="110"/>
        <end position="132"/>
    </location>
</feature>